<keyword evidence="5 9" id="KW-0418">Kinase</keyword>
<evidence type="ECO:0000256" key="3">
    <source>
        <dbReference type="ARBA" id="ARBA00022553"/>
    </source>
</evidence>
<evidence type="ECO:0000256" key="7">
    <source>
        <dbReference type="SAM" id="MobiDB-lite"/>
    </source>
</evidence>
<dbReference type="SMART" id="SM00388">
    <property type="entry name" value="HisKA"/>
    <property type="match status" value="1"/>
</dbReference>
<organism evidence="9 10">
    <name type="scientific">Chamaesiphon minutus (strain ATCC 27169 / PCC 6605)</name>
    <dbReference type="NCBI Taxonomy" id="1173020"/>
    <lineage>
        <taxon>Bacteria</taxon>
        <taxon>Bacillati</taxon>
        <taxon>Cyanobacteriota</taxon>
        <taxon>Cyanophyceae</taxon>
        <taxon>Gomontiellales</taxon>
        <taxon>Chamaesiphonaceae</taxon>
        <taxon>Chamaesiphon</taxon>
    </lineage>
</organism>
<dbReference type="STRING" id="1173020.Cha6605_5176"/>
<gene>
    <name evidence="9" type="ORF">Cha6605_5176</name>
</gene>
<dbReference type="CDD" id="cd00075">
    <property type="entry name" value="HATPase"/>
    <property type="match status" value="1"/>
</dbReference>
<feature type="compositionally biased region" description="Basic and acidic residues" evidence="7">
    <location>
        <begin position="87"/>
        <end position="97"/>
    </location>
</feature>
<dbReference type="InterPro" id="IPR003594">
    <property type="entry name" value="HATPase_dom"/>
</dbReference>
<dbReference type="InterPro" id="IPR036890">
    <property type="entry name" value="HATPase_C_sf"/>
</dbReference>
<feature type="domain" description="Histidine kinase" evidence="8">
    <location>
        <begin position="205"/>
        <end position="465"/>
    </location>
</feature>
<dbReference type="EC" id="2.7.13.3" evidence="2"/>
<protein>
    <recommendedName>
        <fullName evidence="2">histidine kinase</fullName>
        <ecNumber evidence="2">2.7.13.3</ecNumber>
    </recommendedName>
</protein>
<dbReference type="Gene3D" id="1.10.287.130">
    <property type="match status" value="1"/>
</dbReference>
<accession>K9UML8</accession>
<reference evidence="9 10" key="1">
    <citation type="submission" date="2012-05" db="EMBL/GenBank/DDBJ databases">
        <title>Finished chromosome of genome of Chamaesiphon sp. PCC 6605.</title>
        <authorList>
            <consortium name="US DOE Joint Genome Institute"/>
            <person name="Gugger M."/>
            <person name="Coursin T."/>
            <person name="Rippka R."/>
            <person name="Tandeau De Marsac N."/>
            <person name="Huntemann M."/>
            <person name="Wei C.-L."/>
            <person name="Han J."/>
            <person name="Detter J.C."/>
            <person name="Han C."/>
            <person name="Tapia R."/>
            <person name="Chen A."/>
            <person name="Kyrpides N."/>
            <person name="Mavromatis K."/>
            <person name="Markowitz V."/>
            <person name="Szeto E."/>
            <person name="Ivanova N."/>
            <person name="Pagani I."/>
            <person name="Pati A."/>
            <person name="Goodwin L."/>
            <person name="Nordberg H.P."/>
            <person name="Cantor M.N."/>
            <person name="Hua S.X."/>
            <person name="Woyke T."/>
            <person name="Kerfeld C.A."/>
        </authorList>
    </citation>
    <scope>NUCLEOTIDE SEQUENCE [LARGE SCALE GENOMIC DNA]</scope>
    <source>
        <strain evidence="10">ATCC 27169 / PCC 6605</strain>
    </source>
</reference>
<dbReference type="InterPro" id="IPR036097">
    <property type="entry name" value="HisK_dim/P_sf"/>
</dbReference>
<evidence type="ECO:0000256" key="4">
    <source>
        <dbReference type="ARBA" id="ARBA00022679"/>
    </source>
</evidence>
<dbReference type="SUPFAM" id="SSF55874">
    <property type="entry name" value="ATPase domain of HSP90 chaperone/DNA topoisomerase II/histidine kinase"/>
    <property type="match status" value="1"/>
</dbReference>
<dbReference type="InterPro" id="IPR050736">
    <property type="entry name" value="Sensor_HK_Regulatory"/>
</dbReference>
<dbReference type="EMBL" id="CP003600">
    <property type="protein sequence ID" value="AFY96070.1"/>
    <property type="molecule type" value="Genomic_DNA"/>
</dbReference>
<dbReference type="PANTHER" id="PTHR43711">
    <property type="entry name" value="TWO-COMPONENT HISTIDINE KINASE"/>
    <property type="match status" value="1"/>
</dbReference>
<dbReference type="Gene3D" id="3.30.565.10">
    <property type="entry name" value="Histidine kinase-like ATPase, C-terminal domain"/>
    <property type="match status" value="1"/>
</dbReference>
<evidence type="ECO:0000256" key="2">
    <source>
        <dbReference type="ARBA" id="ARBA00012438"/>
    </source>
</evidence>
<dbReference type="AlphaFoldDB" id="K9UML8"/>
<dbReference type="InterPro" id="IPR004358">
    <property type="entry name" value="Sig_transdc_His_kin-like_C"/>
</dbReference>
<feature type="compositionally biased region" description="Polar residues" evidence="7">
    <location>
        <begin position="76"/>
        <end position="85"/>
    </location>
</feature>
<evidence type="ECO:0000313" key="10">
    <source>
        <dbReference type="Proteomes" id="UP000010366"/>
    </source>
</evidence>
<dbReference type="InterPro" id="IPR005467">
    <property type="entry name" value="His_kinase_dom"/>
</dbReference>
<dbReference type="CDD" id="cd00082">
    <property type="entry name" value="HisKA"/>
    <property type="match status" value="1"/>
</dbReference>
<evidence type="ECO:0000313" key="9">
    <source>
        <dbReference type="EMBL" id="AFY96070.1"/>
    </source>
</evidence>
<keyword evidence="10" id="KW-1185">Reference proteome</keyword>
<dbReference type="PANTHER" id="PTHR43711:SF26">
    <property type="entry name" value="SENSOR HISTIDINE KINASE RCSC"/>
    <property type="match status" value="1"/>
</dbReference>
<evidence type="ECO:0000256" key="1">
    <source>
        <dbReference type="ARBA" id="ARBA00000085"/>
    </source>
</evidence>
<dbReference type="PRINTS" id="PR00344">
    <property type="entry name" value="BCTRLSENSOR"/>
</dbReference>
<dbReference type="Pfam" id="PF00512">
    <property type="entry name" value="HisKA"/>
    <property type="match status" value="1"/>
</dbReference>
<sequence length="467" mass="51349">MPTPASSEFMSLCRAQLRLLAEGLGASLSVVYMTQELEGGGESKLLPLVVYPEAGGGWSEVMNQKISDRSVLLTPSVATEPNANRANEADRHRRDTTAESARQLADRNSQPIAFAPLQSPERAVEEERSKRHQLLLPLVSEGTILGLLATTRETQPWNSLEQTEIKHIAQTIALAGIIDRKHNWLRLELQQQQQLQLQQQNLLHNLLHQLRNPLTAIRTFGKLLIKRLQLGETDGGFANSIVRESDRLQELLIHLENAIDLPLIKDEDSKSDWIKPLPSSQQEANVSNANLLLPDAAFRVESCQLTDVLDPLITSAEAIAQDRNLTFYTHIPRDLPLVQAHPAALREVLSNLIDNALKYTPTGGEVDVDVELVATAIDLADAPQPARIQICIRDTGVGIPAQDLDKLFTRHYRGVQAQGSIAGTGLGLAIAKELVTHMNGKLEVASPPPGGDRGTEFMLWLQLVNGQ</sequence>
<dbReference type="KEGG" id="cmp:Cha6605_5176"/>
<dbReference type="Pfam" id="PF02518">
    <property type="entry name" value="HATPase_c"/>
    <property type="match status" value="1"/>
</dbReference>
<dbReference type="Pfam" id="PF01590">
    <property type="entry name" value="GAF"/>
    <property type="match status" value="1"/>
</dbReference>
<evidence type="ECO:0000256" key="6">
    <source>
        <dbReference type="ARBA" id="ARBA00023012"/>
    </source>
</evidence>
<keyword evidence="4" id="KW-0808">Transferase</keyword>
<keyword evidence="6" id="KW-0902">Two-component regulatory system</keyword>
<keyword evidence="3" id="KW-0597">Phosphoprotein</keyword>
<dbReference type="HOGENOM" id="CLU_038688_0_0_3"/>
<dbReference type="SMART" id="SM00387">
    <property type="entry name" value="HATPase_c"/>
    <property type="match status" value="1"/>
</dbReference>
<feature type="region of interest" description="Disordered" evidence="7">
    <location>
        <begin position="76"/>
        <end position="111"/>
    </location>
</feature>
<dbReference type="eggNOG" id="COG2205">
    <property type="taxonomic scope" value="Bacteria"/>
</dbReference>
<dbReference type="SUPFAM" id="SSF47384">
    <property type="entry name" value="Homodimeric domain of signal transducing histidine kinase"/>
    <property type="match status" value="1"/>
</dbReference>
<dbReference type="PROSITE" id="PS50109">
    <property type="entry name" value="HIS_KIN"/>
    <property type="match status" value="1"/>
</dbReference>
<evidence type="ECO:0000259" key="8">
    <source>
        <dbReference type="PROSITE" id="PS50109"/>
    </source>
</evidence>
<dbReference type="PATRIC" id="fig|1173020.3.peg.5943"/>
<dbReference type="GO" id="GO:0000155">
    <property type="term" value="F:phosphorelay sensor kinase activity"/>
    <property type="evidence" value="ECO:0007669"/>
    <property type="project" value="InterPro"/>
</dbReference>
<comment type="catalytic activity">
    <reaction evidence="1">
        <text>ATP + protein L-histidine = ADP + protein N-phospho-L-histidine.</text>
        <dbReference type="EC" id="2.7.13.3"/>
    </reaction>
</comment>
<name>K9UML8_CHAP6</name>
<dbReference type="Proteomes" id="UP000010366">
    <property type="component" value="Chromosome"/>
</dbReference>
<dbReference type="InterPro" id="IPR003018">
    <property type="entry name" value="GAF"/>
</dbReference>
<evidence type="ECO:0000256" key="5">
    <source>
        <dbReference type="ARBA" id="ARBA00022777"/>
    </source>
</evidence>
<dbReference type="InterPro" id="IPR003661">
    <property type="entry name" value="HisK_dim/P_dom"/>
</dbReference>
<proteinExistence type="predicted"/>